<organism evidence="9 10">
    <name type="scientific">Heracleum sosnowskyi</name>
    <dbReference type="NCBI Taxonomy" id="360622"/>
    <lineage>
        <taxon>Eukaryota</taxon>
        <taxon>Viridiplantae</taxon>
        <taxon>Streptophyta</taxon>
        <taxon>Embryophyta</taxon>
        <taxon>Tracheophyta</taxon>
        <taxon>Spermatophyta</taxon>
        <taxon>Magnoliopsida</taxon>
        <taxon>eudicotyledons</taxon>
        <taxon>Gunneridae</taxon>
        <taxon>Pentapetalae</taxon>
        <taxon>asterids</taxon>
        <taxon>campanulids</taxon>
        <taxon>Apiales</taxon>
        <taxon>Apiaceae</taxon>
        <taxon>Apioideae</taxon>
        <taxon>apioid superclade</taxon>
        <taxon>Tordylieae</taxon>
        <taxon>Tordyliinae</taxon>
        <taxon>Heracleum</taxon>
    </lineage>
</organism>
<dbReference type="GO" id="GO:0009791">
    <property type="term" value="P:post-embryonic development"/>
    <property type="evidence" value="ECO:0007669"/>
    <property type="project" value="UniProtKB-ARBA"/>
</dbReference>
<evidence type="ECO:0000256" key="6">
    <source>
        <dbReference type="PROSITE-ProRule" id="PRU00027"/>
    </source>
</evidence>
<gene>
    <name evidence="9" type="ORF">POM88_031886</name>
</gene>
<evidence type="ECO:0000256" key="1">
    <source>
        <dbReference type="ARBA" id="ARBA00022723"/>
    </source>
</evidence>
<feature type="region of interest" description="Disordered" evidence="7">
    <location>
        <begin position="1"/>
        <end position="47"/>
    </location>
</feature>
<keyword evidence="5" id="KW-0804">Transcription</keyword>
<feature type="compositionally biased region" description="Polar residues" evidence="7">
    <location>
        <begin position="19"/>
        <end position="29"/>
    </location>
</feature>
<dbReference type="SUPFAM" id="SSF57667">
    <property type="entry name" value="beta-beta-alpha zinc fingers"/>
    <property type="match status" value="1"/>
</dbReference>
<dbReference type="GO" id="GO:0003677">
    <property type="term" value="F:DNA binding"/>
    <property type="evidence" value="ECO:0007669"/>
    <property type="project" value="InterPro"/>
</dbReference>
<evidence type="ECO:0000313" key="9">
    <source>
        <dbReference type="EMBL" id="KAK1375693.1"/>
    </source>
</evidence>
<dbReference type="AlphaFoldDB" id="A0AAD8MKR3"/>
<dbReference type="GO" id="GO:0008270">
    <property type="term" value="F:zinc ion binding"/>
    <property type="evidence" value="ECO:0007669"/>
    <property type="project" value="UniProtKB-KW"/>
</dbReference>
<dbReference type="Pfam" id="PF02892">
    <property type="entry name" value="zf-BED"/>
    <property type="match status" value="1"/>
</dbReference>
<evidence type="ECO:0000313" key="10">
    <source>
        <dbReference type="Proteomes" id="UP001237642"/>
    </source>
</evidence>
<dbReference type="EMBL" id="JAUIZM010000007">
    <property type="protein sequence ID" value="KAK1375693.1"/>
    <property type="molecule type" value="Genomic_DNA"/>
</dbReference>
<proteinExistence type="predicted"/>
<evidence type="ECO:0000256" key="4">
    <source>
        <dbReference type="ARBA" id="ARBA00023015"/>
    </source>
</evidence>
<evidence type="ECO:0000256" key="2">
    <source>
        <dbReference type="ARBA" id="ARBA00022771"/>
    </source>
</evidence>
<dbReference type="PROSITE" id="PS50808">
    <property type="entry name" value="ZF_BED"/>
    <property type="match status" value="1"/>
</dbReference>
<dbReference type="InterPro" id="IPR052035">
    <property type="entry name" value="ZnF_BED_domain_contain"/>
</dbReference>
<reference evidence="9" key="2">
    <citation type="submission" date="2023-05" db="EMBL/GenBank/DDBJ databases">
        <authorList>
            <person name="Schelkunov M.I."/>
        </authorList>
    </citation>
    <scope>NUCLEOTIDE SEQUENCE</scope>
    <source>
        <strain evidence="9">Hsosn_3</strain>
        <tissue evidence="9">Leaf</tissue>
    </source>
</reference>
<dbReference type="SUPFAM" id="SSF53098">
    <property type="entry name" value="Ribonuclease H-like"/>
    <property type="match status" value="1"/>
</dbReference>
<keyword evidence="3" id="KW-0862">Zinc</keyword>
<keyword evidence="1" id="KW-0479">Metal-binding</keyword>
<dbReference type="InterPro" id="IPR012337">
    <property type="entry name" value="RNaseH-like_sf"/>
</dbReference>
<protein>
    <recommendedName>
        <fullName evidence="8">BED-type domain-containing protein</fullName>
    </recommendedName>
</protein>
<name>A0AAD8MKR3_9APIA</name>
<reference evidence="9" key="1">
    <citation type="submission" date="2023-02" db="EMBL/GenBank/DDBJ databases">
        <title>Genome of toxic invasive species Heracleum sosnowskyi carries increased number of genes despite the absence of recent whole-genome duplications.</title>
        <authorList>
            <person name="Schelkunov M."/>
            <person name="Shtratnikova V."/>
            <person name="Makarenko M."/>
            <person name="Klepikova A."/>
            <person name="Omelchenko D."/>
            <person name="Novikova G."/>
            <person name="Obukhova E."/>
            <person name="Bogdanov V."/>
            <person name="Penin A."/>
            <person name="Logacheva M."/>
        </authorList>
    </citation>
    <scope>NUCLEOTIDE SEQUENCE</scope>
    <source>
        <strain evidence="9">Hsosn_3</strain>
        <tissue evidence="9">Leaf</tissue>
    </source>
</reference>
<dbReference type="InterPro" id="IPR003656">
    <property type="entry name" value="Znf_BED"/>
</dbReference>
<dbReference type="GO" id="GO:0005634">
    <property type="term" value="C:nucleus"/>
    <property type="evidence" value="ECO:0007669"/>
    <property type="project" value="UniProtKB-SubCell"/>
</dbReference>
<evidence type="ECO:0000256" key="5">
    <source>
        <dbReference type="ARBA" id="ARBA00023163"/>
    </source>
</evidence>
<evidence type="ECO:0000259" key="8">
    <source>
        <dbReference type="PROSITE" id="PS50808"/>
    </source>
</evidence>
<feature type="domain" description="BED-type" evidence="8">
    <location>
        <begin position="45"/>
        <end position="101"/>
    </location>
</feature>
<dbReference type="Proteomes" id="UP001237642">
    <property type="component" value="Unassembled WGS sequence"/>
</dbReference>
<accession>A0AAD8MKR3</accession>
<dbReference type="PANTHER" id="PTHR46481">
    <property type="entry name" value="ZINC FINGER BED DOMAIN-CONTAINING PROTEIN 4"/>
    <property type="match status" value="1"/>
</dbReference>
<dbReference type="SMART" id="SM00614">
    <property type="entry name" value="ZnF_BED"/>
    <property type="match status" value="1"/>
</dbReference>
<sequence>MEKGTSAAAAMELDESTPKEPTNNNSDTPINIDEGTPLPPPRGNKKQSYVWDHFTKNEDPENPRNVCNYCGVSYARQKKRNGTTNMRTHLESQCKKYPLRLNRDKQSLLNFVVKRDSDVVKEGLLEEDDCIKKIRNAVRYVRSSPSRLLAFQKCINKEKIDSMGKLCLDVETRWNSTFLMLEIAEKFEKAFLRLGEDDTKYLSYFNSDTNIGPPSDFDWLTARIFLKFLRIFYLQTYP</sequence>
<keyword evidence="2 6" id="KW-0863">Zinc-finger</keyword>
<evidence type="ECO:0000256" key="3">
    <source>
        <dbReference type="ARBA" id="ARBA00022833"/>
    </source>
</evidence>
<keyword evidence="10" id="KW-1185">Reference proteome</keyword>
<keyword evidence="4" id="KW-0805">Transcription regulation</keyword>
<dbReference type="InterPro" id="IPR036236">
    <property type="entry name" value="Znf_C2H2_sf"/>
</dbReference>
<comment type="caution">
    <text evidence="9">The sequence shown here is derived from an EMBL/GenBank/DDBJ whole genome shotgun (WGS) entry which is preliminary data.</text>
</comment>
<evidence type="ECO:0000256" key="7">
    <source>
        <dbReference type="SAM" id="MobiDB-lite"/>
    </source>
</evidence>
<dbReference type="PANTHER" id="PTHR46481:SF8">
    <property type="entry name" value="ZINC FINGER BED DOMAIN-CONTAINING PROTEIN RICESLEEPER 1-LIKE"/>
    <property type="match status" value="1"/>
</dbReference>